<reference evidence="2 3" key="1">
    <citation type="journal article" date="2003" name="Proc. Natl. Acad. Sci. U.S.A.">
        <title>Complete genome sequence of the marine planctomycete Pirellula sp. strain 1.</title>
        <authorList>
            <person name="Gloeckner F.O."/>
            <person name="Kube M."/>
            <person name="Bauer M."/>
            <person name="Teeling H."/>
            <person name="Lombardot T."/>
            <person name="Ludwig W."/>
            <person name="Gade D."/>
            <person name="Beck A."/>
            <person name="Borzym K."/>
            <person name="Heitmann K."/>
            <person name="Rabus R."/>
            <person name="Schlesner H."/>
            <person name="Amann R."/>
            <person name="Reinhardt R."/>
        </authorList>
    </citation>
    <scope>NUCLEOTIDE SEQUENCE [LARGE SCALE GENOMIC DNA]</scope>
    <source>
        <strain evidence="3">DSM 10527 / NCIMB 13988 / SH1</strain>
    </source>
</reference>
<dbReference type="EMBL" id="BX294142">
    <property type="protein sequence ID" value="CAD74294.1"/>
    <property type="molecule type" value="Genomic_DNA"/>
</dbReference>
<evidence type="ECO:0000313" key="3">
    <source>
        <dbReference type="Proteomes" id="UP000001025"/>
    </source>
</evidence>
<gene>
    <name evidence="2" type="ordered locus">RB5542</name>
</gene>
<proteinExistence type="predicted"/>
<dbReference type="Proteomes" id="UP000001025">
    <property type="component" value="Chromosome"/>
</dbReference>
<dbReference type="InParanoid" id="Q7URP4"/>
<feature type="region of interest" description="Disordered" evidence="1">
    <location>
        <begin position="22"/>
        <end position="55"/>
    </location>
</feature>
<dbReference type="AlphaFoldDB" id="Q7URP4"/>
<protein>
    <submittedName>
        <fullName evidence="2">Uncharacterized protein</fullName>
    </submittedName>
</protein>
<evidence type="ECO:0000256" key="1">
    <source>
        <dbReference type="SAM" id="MobiDB-lite"/>
    </source>
</evidence>
<evidence type="ECO:0000313" key="2">
    <source>
        <dbReference type="EMBL" id="CAD74294.1"/>
    </source>
</evidence>
<organism evidence="2 3">
    <name type="scientific">Rhodopirellula baltica (strain DSM 10527 / NCIMB 13988 / SH1)</name>
    <dbReference type="NCBI Taxonomy" id="243090"/>
    <lineage>
        <taxon>Bacteria</taxon>
        <taxon>Pseudomonadati</taxon>
        <taxon>Planctomycetota</taxon>
        <taxon>Planctomycetia</taxon>
        <taxon>Pirellulales</taxon>
        <taxon>Pirellulaceae</taxon>
        <taxon>Rhodopirellula</taxon>
    </lineage>
</organism>
<dbReference type="KEGG" id="rba:RB5542"/>
<keyword evidence="3" id="KW-1185">Reference proteome</keyword>
<dbReference type="EnsemblBacteria" id="CAD74294">
    <property type="protein sequence ID" value="CAD74294"/>
    <property type="gene ID" value="RB5542"/>
</dbReference>
<feature type="compositionally biased region" description="Polar residues" evidence="1">
    <location>
        <begin position="46"/>
        <end position="55"/>
    </location>
</feature>
<accession>Q7URP4</accession>
<name>Q7URP4_RHOBA</name>
<sequence length="55" mass="5948">MSVWGARASALPTTHFRDAGFTIRGRDCDKPPLNRTAPAAEVHVQRNPTTNSSPS</sequence>
<dbReference type="HOGENOM" id="CLU_3029375_0_0_0"/>